<evidence type="ECO:0000313" key="1">
    <source>
        <dbReference type="EMBL" id="DAE10221.1"/>
    </source>
</evidence>
<dbReference type="EMBL" id="BK015505">
    <property type="protein sequence ID" value="DAE10221.1"/>
    <property type="molecule type" value="Genomic_DNA"/>
</dbReference>
<proteinExistence type="predicted"/>
<reference evidence="1" key="1">
    <citation type="journal article" date="2021" name="Proc. Natl. Acad. Sci. U.S.A.">
        <title>A Catalog of Tens of Thousands of Viruses from Human Metagenomes Reveals Hidden Associations with Chronic Diseases.</title>
        <authorList>
            <person name="Tisza M.J."/>
            <person name="Buck C.B."/>
        </authorList>
    </citation>
    <scope>NUCLEOTIDE SEQUENCE</scope>
    <source>
        <strain evidence="1">CtzS633</strain>
    </source>
</reference>
<organism evidence="1">
    <name type="scientific">Myoviridae sp. ctzS633</name>
    <dbReference type="NCBI Taxonomy" id="2825212"/>
    <lineage>
        <taxon>Viruses</taxon>
        <taxon>Duplodnaviria</taxon>
        <taxon>Heunggongvirae</taxon>
        <taxon>Uroviricota</taxon>
        <taxon>Caudoviricetes</taxon>
    </lineage>
</organism>
<name>A0A8S5PUT6_9CAUD</name>
<protein>
    <submittedName>
        <fullName evidence="1">Uncharacterized protein</fullName>
    </submittedName>
</protein>
<accession>A0A8S5PUT6</accession>
<sequence>MAYYNNEYDTGFTKDEKTGETDAMFTICITLAEYRELVAKAAKNDAVSLSNDYWRSCKENDRLRYELAELQKKLAEVKEAAE</sequence>